<keyword evidence="3" id="KW-1185">Reference proteome</keyword>
<dbReference type="InterPro" id="IPR046582">
    <property type="entry name" value="DUF6630"/>
</dbReference>
<comment type="caution">
    <text evidence="2">The sequence shown here is derived from an EMBL/GenBank/DDBJ whole genome shotgun (WGS) entry which is preliminary data.</text>
</comment>
<evidence type="ECO:0000313" key="3">
    <source>
        <dbReference type="Proteomes" id="UP000772618"/>
    </source>
</evidence>
<proteinExistence type="predicted"/>
<gene>
    <name evidence="2" type="ORF">KK060_24860</name>
</gene>
<dbReference type="Proteomes" id="UP000772618">
    <property type="component" value="Unassembled WGS sequence"/>
</dbReference>
<accession>A0ABS5VYQ2</accession>
<name>A0ABS5VYQ2_9BACT</name>
<protein>
    <recommendedName>
        <fullName evidence="1">DUF6630 domain-containing protein</fullName>
    </recommendedName>
</protein>
<reference evidence="2 3" key="1">
    <citation type="submission" date="2021-05" db="EMBL/GenBank/DDBJ databases">
        <title>A Polyphasic approach of four new species of the genus Ohtaekwangia: Ohtaekwangia histidinii sp. nov., Ohtaekwangia cretensis sp. nov., Ohtaekwangia indiensis sp. nov., Ohtaekwangia reichenbachii sp. nov. from diverse environment.</title>
        <authorList>
            <person name="Octaviana S."/>
        </authorList>
    </citation>
    <scope>NUCLEOTIDE SEQUENCE [LARGE SCALE GENOMIC DNA]</scope>
    <source>
        <strain evidence="2 3">PWU20</strain>
    </source>
</reference>
<evidence type="ECO:0000259" key="1">
    <source>
        <dbReference type="Pfam" id="PF20335"/>
    </source>
</evidence>
<dbReference type="RefSeq" id="WP_254157943.1">
    <property type="nucleotide sequence ID" value="NZ_JAHESD010000136.1"/>
</dbReference>
<sequence>MKINIEAQKEGYLKLVELCVGESKRHNLVDFIKSLKDYNGDVNYVTTLNYVKDYLDRNSIHFIMALDWKQGIDDLVWRVKSALRDNFDLAIELPNPAVYGERASVSYKNVFKDFDSALKLQNFKIGFIDTDADEYVIIIHKAIDEKEIVEAVQKIGYIYLDSHSPKINNEN</sequence>
<evidence type="ECO:0000313" key="2">
    <source>
        <dbReference type="EMBL" id="MBT1706528.1"/>
    </source>
</evidence>
<dbReference type="Pfam" id="PF20335">
    <property type="entry name" value="DUF6630"/>
    <property type="match status" value="1"/>
</dbReference>
<dbReference type="EMBL" id="JAHESD010000136">
    <property type="protein sequence ID" value="MBT1706528.1"/>
    <property type="molecule type" value="Genomic_DNA"/>
</dbReference>
<feature type="domain" description="DUF6630" evidence="1">
    <location>
        <begin position="37"/>
        <end position="157"/>
    </location>
</feature>
<organism evidence="2 3">
    <name type="scientific">Chryseosolibacter indicus</name>
    <dbReference type="NCBI Taxonomy" id="2782351"/>
    <lineage>
        <taxon>Bacteria</taxon>
        <taxon>Pseudomonadati</taxon>
        <taxon>Bacteroidota</taxon>
        <taxon>Cytophagia</taxon>
        <taxon>Cytophagales</taxon>
        <taxon>Chryseotaleaceae</taxon>
        <taxon>Chryseosolibacter</taxon>
    </lineage>
</organism>